<dbReference type="InParanoid" id="C3XXP7"/>
<accession>C3XXP7</accession>
<evidence type="ECO:0000313" key="1">
    <source>
        <dbReference type="EMBL" id="EEN67507.1"/>
    </source>
</evidence>
<sequence>MGLILSRREANRKRQELLNYRFGDVHGQHYFCGLDIRDMREGGVRIGLIGPIGSGKSSFINTCERALKPDLRKGTAEIQTANGEGTIVLQEFLDDFDNDFCLVDTRGLFQHNIDEFTALGDIVYGRIKPGEVVKFGTPADIEDTVENFPNWLHAIIIVLSATDPRLQDGHTHRKHLKIVRDFMRRRVVTVITHHDMIDRSQEEDILAKACAATGSAREQTFLVANYHLDKKETDYNTEIKAMDVMKSALNVAERYVKFHKLQEQWEREDEAIGDDVSTIDGKYQCTCRREET</sequence>
<dbReference type="eggNOG" id="ENOG502S2GE">
    <property type="taxonomic scope" value="Eukaryota"/>
</dbReference>
<reference evidence="1" key="1">
    <citation type="journal article" date="2008" name="Nature">
        <title>The amphioxus genome and the evolution of the chordate karyotype.</title>
        <authorList>
            <consortium name="US DOE Joint Genome Institute (JGI-PGF)"/>
            <person name="Putnam N.H."/>
            <person name="Butts T."/>
            <person name="Ferrier D.E.K."/>
            <person name="Furlong R.F."/>
            <person name="Hellsten U."/>
            <person name="Kawashima T."/>
            <person name="Robinson-Rechavi M."/>
            <person name="Shoguchi E."/>
            <person name="Terry A."/>
            <person name="Yu J.-K."/>
            <person name="Benito-Gutierrez E.L."/>
            <person name="Dubchak I."/>
            <person name="Garcia-Fernandez J."/>
            <person name="Gibson-Brown J.J."/>
            <person name="Grigoriev I.V."/>
            <person name="Horton A.C."/>
            <person name="de Jong P.J."/>
            <person name="Jurka J."/>
            <person name="Kapitonov V.V."/>
            <person name="Kohara Y."/>
            <person name="Kuroki Y."/>
            <person name="Lindquist E."/>
            <person name="Lucas S."/>
            <person name="Osoegawa K."/>
            <person name="Pennacchio L.A."/>
            <person name="Salamov A.A."/>
            <person name="Satou Y."/>
            <person name="Sauka-Spengler T."/>
            <person name="Schmutz J."/>
            <person name="Shin-I T."/>
            <person name="Toyoda A."/>
            <person name="Bronner-Fraser M."/>
            <person name="Fujiyama A."/>
            <person name="Holland L.Z."/>
            <person name="Holland P.W.H."/>
            <person name="Satoh N."/>
            <person name="Rokhsar D.S."/>
        </authorList>
    </citation>
    <scope>NUCLEOTIDE SEQUENCE [LARGE SCALE GENOMIC DNA]</scope>
    <source>
        <strain evidence="1">S238N-H82</strain>
        <tissue evidence="1">Testes</tissue>
    </source>
</reference>
<dbReference type="SUPFAM" id="SSF52540">
    <property type="entry name" value="P-loop containing nucleoside triphosphate hydrolases"/>
    <property type="match status" value="1"/>
</dbReference>
<gene>
    <name evidence="1" type="ORF">BRAFLDRAFT_63868</name>
</gene>
<proteinExistence type="predicted"/>
<dbReference type="PANTHER" id="PTHR14241">
    <property type="entry name" value="INTERFERON-INDUCED PROTEIN 44"/>
    <property type="match status" value="1"/>
</dbReference>
<dbReference type="EMBL" id="GG666471">
    <property type="protein sequence ID" value="EEN67507.1"/>
    <property type="molecule type" value="Genomic_DNA"/>
</dbReference>
<dbReference type="Gene3D" id="3.40.50.300">
    <property type="entry name" value="P-loop containing nucleotide triphosphate hydrolases"/>
    <property type="match status" value="1"/>
</dbReference>
<dbReference type="AlphaFoldDB" id="C3XXP7"/>
<protein>
    <recommendedName>
        <fullName evidence="2">G domain-containing protein</fullName>
    </recommendedName>
</protein>
<evidence type="ECO:0008006" key="2">
    <source>
        <dbReference type="Google" id="ProtNLM"/>
    </source>
</evidence>
<dbReference type="InterPro" id="IPR027417">
    <property type="entry name" value="P-loop_NTPase"/>
</dbReference>
<organism>
    <name type="scientific">Branchiostoma floridae</name>
    <name type="common">Florida lancelet</name>
    <name type="synonym">Amphioxus</name>
    <dbReference type="NCBI Taxonomy" id="7739"/>
    <lineage>
        <taxon>Eukaryota</taxon>
        <taxon>Metazoa</taxon>
        <taxon>Chordata</taxon>
        <taxon>Cephalochordata</taxon>
        <taxon>Leptocardii</taxon>
        <taxon>Amphioxiformes</taxon>
        <taxon>Branchiostomatidae</taxon>
        <taxon>Branchiostoma</taxon>
    </lineage>
</organism>
<name>C3XXP7_BRAFL</name>
<dbReference type="PANTHER" id="PTHR14241:SF31">
    <property type="entry name" value="RIBOSOMAL PROTEIN S23 MITOCHONDRIAL CONSERVED DOMAIN-CONTAINING PROTEIN"/>
    <property type="match status" value="1"/>
</dbReference>
<dbReference type="CDD" id="cd00882">
    <property type="entry name" value="Ras_like_GTPase"/>
    <property type="match status" value="1"/>
</dbReference>